<dbReference type="InterPro" id="IPR000620">
    <property type="entry name" value="EamA_dom"/>
</dbReference>
<comment type="similarity">
    <text evidence="2">Belongs to the EamA transporter family.</text>
</comment>
<evidence type="ECO:0000313" key="11">
    <source>
        <dbReference type="Proteomes" id="UP000664914"/>
    </source>
</evidence>
<evidence type="ECO:0000256" key="8">
    <source>
        <dbReference type="SAM" id="Phobius"/>
    </source>
</evidence>
<dbReference type="OMA" id="HRMVWSL"/>
<feature type="transmembrane region" description="Helical" evidence="8">
    <location>
        <begin position="61"/>
        <end position="81"/>
    </location>
</feature>
<dbReference type="EMBL" id="CP059319">
    <property type="protein sequence ID" value="QTH24547.1"/>
    <property type="molecule type" value="Genomic_DNA"/>
</dbReference>
<dbReference type="GO" id="GO:0005886">
    <property type="term" value="C:plasma membrane"/>
    <property type="evidence" value="ECO:0007669"/>
    <property type="project" value="UniProtKB-SubCell"/>
</dbReference>
<keyword evidence="3" id="KW-0813">Transport</keyword>
<feature type="transmembrane region" description="Helical" evidence="8">
    <location>
        <begin position="229"/>
        <end position="247"/>
    </location>
</feature>
<accession>A0A975D7R2</accession>
<dbReference type="PANTHER" id="PTHR22911:SF137">
    <property type="entry name" value="SOLUTE CARRIER FAMILY 35 MEMBER G2-RELATED"/>
    <property type="match status" value="1"/>
</dbReference>
<feature type="transmembrane region" description="Helical" evidence="8">
    <location>
        <begin position="253"/>
        <end position="271"/>
    </location>
</feature>
<keyword evidence="4" id="KW-1003">Cell membrane</keyword>
<keyword evidence="6 8" id="KW-1133">Transmembrane helix</keyword>
<feature type="domain" description="EamA" evidence="9">
    <location>
        <begin position="144"/>
        <end position="268"/>
    </location>
</feature>
<dbReference type="SUPFAM" id="SSF103481">
    <property type="entry name" value="Multidrug resistance efflux transporter EmrE"/>
    <property type="match status" value="2"/>
</dbReference>
<dbReference type="NCBIfam" id="TIGR00688">
    <property type="entry name" value="rarD"/>
    <property type="match status" value="1"/>
</dbReference>
<comment type="subcellular location">
    <subcellularLocation>
        <location evidence="1">Cell membrane</location>
        <topology evidence="1">Multi-pass membrane protein</topology>
    </subcellularLocation>
</comment>
<keyword evidence="7 8" id="KW-0472">Membrane</keyword>
<dbReference type="InterPro" id="IPR004626">
    <property type="entry name" value="RarD"/>
</dbReference>
<keyword evidence="5 8" id="KW-0812">Transmembrane</keyword>
<evidence type="ECO:0000256" key="2">
    <source>
        <dbReference type="ARBA" id="ARBA00007362"/>
    </source>
</evidence>
<evidence type="ECO:0000256" key="7">
    <source>
        <dbReference type="ARBA" id="ARBA00023136"/>
    </source>
</evidence>
<evidence type="ECO:0000256" key="5">
    <source>
        <dbReference type="ARBA" id="ARBA00022692"/>
    </source>
</evidence>
<evidence type="ECO:0000259" key="9">
    <source>
        <dbReference type="Pfam" id="PF00892"/>
    </source>
</evidence>
<dbReference type="AlphaFoldDB" id="A0A975D7R2"/>
<reference evidence="10" key="2">
    <citation type="submission" date="2021-04" db="EMBL/GenBank/DDBJ databases">
        <title>Isolation and genomic analysis of the ibuprofen-degrading bacterium Sphingomonas strain MPO218.</title>
        <authorList>
            <person name="Aulestia M."/>
            <person name="Flores A."/>
            <person name="Mangas E.L."/>
            <person name="Perez-Pulido A.J."/>
            <person name="Santero E."/>
            <person name="Camacho E.M."/>
        </authorList>
    </citation>
    <scope>NUCLEOTIDE SEQUENCE</scope>
    <source>
        <strain evidence="10">MPO218</strain>
    </source>
</reference>
<proteinExistence type="inferred from homology"/>
<evidence type="ECO:0000256" key="4">
    <source>
        <dbReference type="ARBA" id="ARBA00022475"/>
    </source>
</evidence>
<evidence type="ECO:0000256" key="3">
    <source>
        <dbReference type="ARBA" id="ARBA00022448"/>
    </source>
</evidence>
<gene>
    <name evidence="10" type="primary">rarD</name>
    <name evidence="10" type="ORF">HRJ34_11305</name>
</gene>
<feature type="transmembrane region" description="Helical" evidence="8">
    <location>
        <begin position="168"/>
        <end position="185"/>
    </location>
</feature>
<dbReference type="InterPro" id="IPR037185">
    <property type="entry name" value="EmrE-like"/>
</dbReference>
<dbReference type="PANTHER" id="PTHR22911">
    <property type="entry name" value="ACYL-MALONYL CONDENSING ENZYME-RELATED"/>
    <property type="match status" value="1"/>
</dbReference>
<dbReference type="Proteomes" id="UP000664914">
    <property type="component" value="Chromosome"/>
</dbReference>
<feature type="transmembrane region" description="Helical" evidence="8">
    <location>
        <begin position="197"/>
        <end position="217"/>
    </location>
</feature>
<organism evidence="10 11">
    <name type="scientific">Rhizorhabdus wittichii</name>
    <dbReference type="NCBI Taxonomy" id="160791"/>
    <lineage>
        <taxon>Bacteria</taxon>
        <taxon>Pseudomonadati</taxon>
        <taxon>Pseudomonadota</taxon>
        <taxon>Alphaproteobacteria</taxon>
        <taxon>Sphingomonadales</taxon>
        <taxon>Sphingomonadaceae</taxon>
        <taxon>Rhizorhabdus</taxon>
    </lineage>
</organism>
<protein>
    <submittedName>
        <fullName evidence="10">EamA family transporter RarD</fullName>
    </submittedName>
</protein>
<feature type="transmembrane region" description="Helical" evidence="8">
    <location>
        <begin position="93"/>
        <end position="110"/>
    </location>
</feature>
<feature type="transmembrane region" description="Helical" evidence="8">
    <location>
        <begin position="140"/>
        <end position="156"/>
    </location>
</feature>
<dbReference type="Pfam" id="PF00892">
    <property type="entry name" value="EamA"/>
    <property type="match status" value="2"/>
</dbReference>
<evidence type="ECO:0000256" key="1">
    <source>
        <dbReference type="ARBA" id="ARBA00004651"/>
    </source>
</evidence>
<evidence type="ECO:0000256" key="6">
    <source>
        <dbReference type="ARBA" id="ARBA00022989"/>
    </source>
</evidence>
<feature type="transmembrane region" description="Helical" evidence="8">
    <location>
        <begin position="31"/>
        <end position="49"/>
    </location>
</feature>
<feature type="domain" description="EamA" evidence="9">
    <location>
        <begin position="2"/>
        <end position="132"/>
    </location>
</feature>
<feature type="transmembrane region" description="Helical" evidence="8">
    <location>
        <begin position="117"/>
        <end position="134"/>
    </location>
</feature>
<reference evidence="10" key="1">
    <citation type="submission" date="2020-07" db="EMBL/GenBank/DDBJ databases">
        <authorList>
            <person name="Camacho E."/>
        </authorList>
    </citation>
    <scope>NUCLEOTIDE SEQUENCE</scope>
    <source>
        <strain evidence="10">MPO218</strain>
    </source>
</reference>
<sequence length="284" mass="30507">MGLGAYTIWGLLPLFIRALQAMPVADILAHRVIWSLAVLLVLATAMKRWTAIRTAIATPRFLLALIASTLLIGSNWMIYVYSINSGQTLQASLGYFINPLVNVLLGVVFLRERLGRPETLAILLAAAGVAALAIHQGGVPLIPLGLAATFGLYGLVRKIVGLGPVEGLLIETGLLLPIALAWLLTMPNVLARPDAPALWLVLASGLVTTVPMLLFVGAAHRMRYSELGLLQYIGPTLQLLIAVAVFGEPLRPIHMLAFALIWAGLAVYVAVTWHRGRVTPTLPE</sequence>
<name>A0A975D7R2_9SPHN</name>
<evidence type="ECO:0000313" key="10">
    <source>
        <dbReference type="EMBL" id="QTH24547.1"/>
    </source>
</evidence>